<protein>
    <submittedName>
        <fullName evidence="2">Uncharacterized protein</fullName>
    </submittedName>
</protein>
<organism evidence="2">
    <name type="scientific">Populus alba</name>
    <name type="common">White poplar</name>
    <dbReference type="NCBI Taxonomy" id="43335"/>
    <lineage>
        <taxon>Eukaryota</taxon>
        <taxon>Viridiplantae</taxon>
        <taxon>Streptophyta</taxon>
        <taxon>Embryophyta</taxon>
        <taxon>Tracheophyta</taxon>
        <taxon>Spermatophyta</taxon>
        <taxon>Magnoliopsida</taxon>
        <taxon>eudicotyledons</taxon>
        <taxon>Gunneridae</taxon>
        <taxon>Pentapetalae</taxon>
        <taxon>rosids</taxon>
        <taxon>fabids</taxon>
        <taxon>Malpighiales</taxon>
        <taxon>Salicaceae</taxon>
        <taxon>Saliceae</taxon>
        <taxon>Populus</taxon>
    </lineage>
</organism>
<sequence length="111" mass="12335">MDASPKSLKSGHRRTHTPTLTLIGLDTDPTPNPYWVQTPTNPTPLGPDVEGPKPKTLWFRPLKDLNLNLVRSDHRRTQTLTLLGPDINPSPNPPEVQTLLGIDKDPSMNPF</sequence>
<evidence type="ECO:0000256" key="1">
    <source>
        <dbReference type="SAM" id="MobiDB-lite"/>
    </source>
</evidence>
<feature type="compositionally biased region" description="Basic and acidic residues" evidence="1">
    <location>
        <begin position="102"/>
        <end position="111"/>
    </location>
</feature>
<evidence type="ECO:0000313" key="2">
    <source>
        <dbReference type="EMBL" id="TKR59147.1"/>
    </source>
</evidence>
<dbReference type="EMBL" id="RCHU01001273">
    <property type="protein sequence ID" value="TKR59147.1"/>
    <property type="molecule type" value="Genomic_DNA"/>
</dbReference>
<feature type="region of interest" description="Disordered" evidence="1">
    <location>
        <begin position="1"/>
        <end position="55"/>
    </location>
</feature>
<accession>A0A4U5LSV8</accession>
<proteinExistence type="predicted"/>
<comment type="caution">
    <text evidence="2">The sequence shown here is derived from an EMBL/GenBank/DDBJ whole genome shotgun (WGS) entry which is preliminary data.</text>
</comment>
<gene>
    <name evidence="2" type="ORF">D5086_0000324940</name>
</gene>
<dbReference type="AlphaFoldDB" id="A0A4U5LSV8"/>
<name>A0A4U5LSV8_POPAL</name>
<reference evidence="2" key="1">
    <citation type="submission" date="2018-10" db="EMBL/GenBank/DDBJ databases">
        <title>Population genomic analysis revealed the cold adaptation of white poplar.</title>
        <authorList>
            <person name="Liu Y.-J."/>
        </authorList>
    </citation>
    <scope>NUCLEOTIDE SEQUENCE [LARGE SCALE GENOMIC DNA]</scope>
    <source>
        <strain evidence="2">PAL-ZL1</strain>
    </source>
</reference>
<feature type="region of interest" description="Disordered" evidence="1">
    <location>
        <begin position="81"/>
        <end position="111"/>
    </location>
</feature>